<evidence type="ECO:0000313" key="3">
    <source>
        <dbReference type="Proteomes" id="UP000287651"/>
    </source>
</evidence>
<dbReference type="SUPFAM" id="SSF81496">
    <property type="entry name" value="Cytochrome c1 subunit of cytochrome bc1 complex (Ubiquinol-cytochrome c reductase), transmembrane anchor"/>
    <property type="match status" value="1"/>
</dbReference>
<dbReference type="Gene3D" id="1.20.5.100">
    <property type="entry name" value="Cytochrome c1, transmembrane anchor, C-terminal"/>
    <property type="match status" value="1"/>
</dbReference>
<comment type="caution">
    <text evidence="2">The sequence shown here is derived from an EMBL/GenBank/DDBJ whole genome shotgun (WGS) entry which is preliminary data.</text>
</comment>
<keyword evidence="1" id="KW-1133">Transmembrane helix</keyword>
<evidence type="ECO:0000313" key="2">
    <source>
        <dbReference type="EMBL" id="RRT67556.1"/>
    </source>
</evidence>
<dbReference type="Proteomes" id="UP000287651">
    <property type="component" value="Unassembled WGS sequence"/>
</dbReference>
<gene>
    <name evidence="2" type="ORF">B296_00008325</name>
</gene>
<feature type="transmembrane region" description="Helical" evidence="1">
    <location>
        <begin position="61"/>
        <end position="81"/>
    </location>
</feature>
<evidence type="ECO:0000256" key="1">
    <source>
        <dbReference type="SAM" id="Phobius"/>
    </source>
</evidence>
<organism evidence="2 3">
    <name type="scientific">Ensete ventricosum</name>
    <name type="common">Abyssinian banana</name>
    <name type="synonym">Musa ensete</name>
    <dbReference type="NCBI Taxonomy" id="4639"/>
    <lineage>
        <taxon>Eukaryota</taxon>
        <taxon>Viridiplantae</taxon>
        <taxon>Streptophyta</taxon>
        <taxon>Embryophyta</taxon>
        <taxon>Tracheophyta</taxon>
        <taxon>Spermatophyta</taxon>
        <taxon>Magnoliopsida</taxon>
        <taxon>Liliopsida</taxon>
        <taxon>Zingiberales</taxon>
        <taxon>Musaceae</taxon>
        <taxon>Ensete</taxon>
    </lineage>
</organism>
<sequence length="97" mass="10748">MSLMAISTSTYTIDIKNKSIVQIGECLHYNPCFSAVTTTPRVLTVTDDPVNATHSPDSLMGFKWIFVLSLLLLQAAYYRRLNGSVFKSRKMALTGVS</sequence>
<reference evidence="2 3" key="1">
    <citation type="journal article" date="2014" name="Agronomy (Basel)">
        <title>A Draft Genome Sequence for Ensete ventricosum, the Drought-Tolerant Tree Against Hunger.</title>
        <authorList>
            <person name="Harrison J."/>
            <person name="Moore K.A."/>
            <person name="Paszkiewicz K."/>
            <person name="Jones T."/>
            <person name="Grant M."/>
            <person name="Ambacheew D."/>
            <person name="Muzemil S."/>
            <person name="Studholme D.J."/>
        </authorList>
    </citation>
    <scope>NUCLEOTIDE SEQUENCE [LARGE SCALE GENOMIC DNA]</scope>
</reference>
<name>A0A426ZUA6_ENSVE</name>
<dbReference type="AlphaFoldDB" id="A0A426ZUA6"/>
<accession>A0A426ZUA6</accession>
<keyword evidence="1" id="KW-0812">Transmembrane</keyword>
<proteinExistence type="predicted"/>
<dbReference type="InterPro" id="IPR021157">
    <property type="entry name" value="Cyt_c1_TM_anchor_C"/>
</dbReference>
<keyword evidence="1" id="KW-0472">Membrane</keyword>
<protein>
    <submittedName>
        <fullName evidence="2">Uncharacterized protein</fullName>
    </submittedName>
</protein>
<dbReference type="EMBL" id="AMZH03004999">
    <property type="protein sequence ID" value="RRT67556.1"/>
    <property type="molecule type" value="Genomic_DNA"/>
</dbReference>